<keyword evidence="1" id="KW-0175">Coiled coil</keyword>
<dbReference type="EMBL" id="DS268453">
    <property type="protein sequence ID" value="EFP04222.1"/>
    <property type="molecule type" value="Genomic_DNA"/>
</dbReference>
<dbReference type="HOGENOM" id="CLU_092917_0_0_1"/>
<dbReference type="eggNOG" id="ENOG502SCXN">
    <property type="taxonomic scope" value="Eukaryota"/>
</dbReference>
<dbReference type="FunCoup" id="E3MKT2">
    <property type="interactions" value="314"/>
</dbReference>
<organism evidence="3">
    <name type="scientific">Caenorhabditis remanei</name>
    <name type="common">Caenorhabditis vulgaris</name>
    <dbReference type="NCBI Taxonomy" id="31234"/>
    <lineage>
        <taxon>Eukaryota</taxon>
        <taxon>Metazoa</taxon>
        <taxon>Ecdysozoa</taxon>
        <taxon>Nematoda</taxon>
        <taxon>Chromadorea</taxon>
        <taxon>Rhabditida</taxon>
        <taxon>Rhabditina</taxon>
        <taxon>Rhabditomorpha</taxon>
        <taxon>Rhabditoidea</taxon>
        <taxon>Rhabditidae</taxon>
        <taxon>Peloderinae</taxon>
        <taxon>Caenorhabditis</taxon>
    </lineage>
</organism>
<evidence type="ECO:0000313" key="3">
    <source>
        <dbReference type="Proteomes" id="UP000008281"/>
    </source>
</evidence>
<feature type="coiled-coil region" evidence="1">
    <location>
        <begin position="178"/>
        <end position="205"/>
    </location>
</feature>
<sequence>MVQDRKVADKSCRAVQWPDSACEVTRVHSLLDTFRPLVIFGLFSSDLSSPCPIHSIRFSFDNFRSLSISFILSTHSFHSFSGNPGRPAVLSHRRNMPLPIYKHVTLNFSENLKYFQPNEGEEEMKKGWVRHEKLCAQLEACSLDLKQNEAQMTILTATGGELKEKHKKIRGLLDEAKANGQQKELEELSKEIENVETQTRVWLNELHDVHDKRVDIDCQMIRLGAEVKKNETYVQLACIDIERMELRHEIRWNKFLQNNTCK</sequence>
<dbReference type="AlphaFoldDB" id="E3MKT2"/>
<dbReference type="Proteomes" id="UP000008281">
    <property type="component" value="Unassembled WGS sequence"/>
</dbReference>
<evidence type="ECO:0000313" key="2">
    <source>
        <dbReference type="EMBL" id="EFP04222.1"/>
    </source>
</evidence>
<name>E3MKT2_CAERE</name>
<dbReference type="OrthoDB" id="5782208at2759"/>
<gene>
    <name evidence="2" type="ORF">CRE_26601</name>
</gene>
<accession>E3MKT2</accession>
<evidence type="ECO:0000256" key="1">
    <source>
        <dbReference type="SAM" id="Coils"/>
    </source>
</evidence>
<dbReference type="InParanoid" id="E3MKT2"/>
<reference evidence="2" key="1">
    <citation type="submission" date="2007-07" db="EMBL/GenBank/DDBJ databases">
        <title>PCAP assembly of the Caenorhabditis remanei genome.</title>
        <authorList>
            <consortium name="The Caenorhabditis remanei Sequencing Consortium"/>
            <person name="Wilson R.K."/>
        </authorList>
    </citation>
    <scope>NUCLEOTIDE SEQUENCE [LARGE SCALE GENOMIC DNA]</scope>
    <source>
        <strain evidence="2">PB4641</strain>
    </source>
</reference>
<protein>
    <submittedName>
        <fullName evidence="2">Uncharacterized protein</fullName>
    </submittedName>
</protein>
<keyword evidence="3" id="KW-1185">Reference proteome</keyword>
<proteinExistence type="predicted"/>